<keyword evidence="3" id="KW-1185">Reference proteome</keyword>
<organism evidence="2 3">
    <name type="scientific">Saguinus oedipus</name>
    <name type="common">Cotton-top tamarin</name>
    <name type="synonym">Oedipomidas oedipus</name>
    <dbReference type="NCBI Taxonomy" id="9490"/>
    <lineage>
        <taxon>Eukaryota</taxon>
        <taxon>Metazoa</taxon>
        <taxon>Chordata</taxon>
        <taxon>Craniata</taxon>
        <taxon>Vertebrata</taxon>
        <taxon>Euteleostomi</taxon>
        <taxon>Mammalia</taxon>
        <taxon>Eutheria</taxon>
        <taxon>Euarchontoglires</taxon>
        <taxon>Primates</taxon>
        <taxon>Haplorrhini</taxon>
        <taxon>Platyrrhini</taxon>
        <taxon>Cebidae</taxon>
        <taxon>Callitrichinae</taxon>
        <taxon>Saguinus</taxon>
    </lineage>
</organism>
<feature type="region of interest" description="Disordered" evidence="1">
    <location>
        <begin position="149"/>
        <end position="179"/>
    </location>
</feature>
<accession>A0ABQ9TT52</accession>
<feature type="region of interest" description="Disordered" evidence="1">
    <location>
        <begin position="1"/>
        <end position="85"/>
    </location>
</feature>
<gene>
    <name evidence="2" type="ORF">P7K49_033853</name>
</gene>
<dbReference type="Proteomes" id="UP001266305">
    <property type="component" value="Unassembled WGS sequence"/>
</dbReference>
<reference evidence="2 3" key="1">
    <citation type="submission" date="2023-05" db="EMBL/GenBank/DDBJ databases">
        <title>B98-5 Cell Line De Novo Hybrid Assembly: An Optical Mapping Approach.</title>
        <authorList>
            <person name="Kananen K."/>
            <person name="Auerbach J.A."/>
            <person name="Kautto E."/>
            <person name="Blachly J.S."/>
        </authorList>
    </citation>
    <scope>NUCLEOTIDE SEQUENCE [LARGE SCALE GENOMIC DNA]</scope>
    <source>
        <strain evidence="2">B95-8</strain>
        <tissue evidence="2">Cell line</tissue>
    </source>
</reference>
<sequence length="193" mass="20761">MESVMLAQAPPTHTQWEFCPDDPSVIHEQSGKDSGKRVRSCPESSRQGAAQGQAGRGAAGPAAILQPEGPGAELRQRGLRSATGKRTVWRRVQTVSQPALPCRDVQPCTPTLSQLPGCPGILAVPLPGPADHRATKAVTKSLEAPEVEDEERWRRIPSSGGSWRRRPSQMREATPSSPIGRLMGRYRACATIG</sequence>
<proteinExistence type="predicted"/>
<dbReference type="EMBL" id="JASSZA010000019">
    <property type="protein sequence ID" value="KAK2087946.1"/>
    <property type="molecule type" value="Genomic_DNA"/>
</dbReference>
<comment type="caution">
    <text evidence="2">The sequence shown here is derived from an EMBL/GenBank/DDBJ whole genome shotgun (WGS) entry which is preliminary data.</text>
</comment>
<evidence type="ECO:0000256" key="1">
    <source>
        <dbReference type="SAM" id="MobiDB-lite"/>
    </source>
</evidence>
<protein>
    <submittedName>
        <fullName evidence="2">Uncharacterized protein</fullName>
    </submittedName>
</protein>
<evidence type="ECO:0000313" key="2">
    <source>
        <dbReference type="EMBL" id="KAK2087946.1"/>
    </source>
</evidence>
<evidence type="ECO:0000313" key="3">
    <source>
        <dbReference type="Proteomes" id="UP001266305"/>
    </source>
</evidence>
<name>A0ABQ9TT52_SAGOE</name>